<feature type="transmembrane region" description="Helical" evidence="1">
    <location>
        <begin position="37"/>
        <end position="55"/>
    </location>
</feature>
<evidence type="ECO:0000313" key="3">
    <source>
        <dbReference type="Proteomes" id="UP000663823"/>
    </source>
</evidence>
<gene>
    <name evidence="2" type="ORF">OTI717_LOCUS12966</name>
</gene>
<dbReference type="AlphaFoldDB" id="A0A818V5J8"/>
<accession>A0A818V5J8</accession>
<keyword evidence="1" id="KW-0472">Membrane</keyword>
<evidence type="ECO:0000313" key="2">
    <source>
        <dbReference type="EMBL" id="CAF3707741.1"/>
    </source>
</evidence>
<keyword evidence="1" id="KW-0812">Transmembrane</keyword>
<organism evidence="2 3">
    <name type="scientific">Rotaria sordida</name>
    <dbReference type="NCBI Taxonomy" id="392033"/>
    <lineage>
        <taxon>Eukaryota</taxon>
        <taxon>Metazoa</taxon>
        <taxon>Spiralia</taxon>
        <taxon>Gnathifera</taxon>
        <taxon>Rotifera</taxon>
        <taxon>Eurotatoria</taxon>
        <taxon>Bdelloidea</taxon>
        <taxon>Philodinida</taxon>
        <taxon>Philodinidae</taxon>
        <taxon>Rotaria</taxon>
    </lineage>
</organism>
<protein>
    <submittedName>
        <fullName evidence="2">Uncharacterized protein</fullName>
    </submittedName>
</protein>
<name>A0A818V5J8_9BILA</name>
<dbReference type="EMBL" id="CAJOAX010001345">
    <property type="protein sequence ID" value="CAF3707741.1"/>
    <property type="molecule type" value="Genomic_DNA"/>
</dbReference>
<evidence type="ECO:0000256" key="1">
    <source>
        <dbReference type="SAM" id="Phobius"/>
    </source>
</evidence>
<keyword evidence="1" id="KW-1133">Transmembrane helix</keyword>
<dbReference type="Proteomes" id="UP000663823">
    <property type="component" value="Unassembled WGS sequence"/>
</dbReference>
<proteinExistence type="predicted"/>
<reference evidence="2" key="1">
    <citation type="submission" date="2021-02" db="EMBL/GenBank/DDBJ databases">
        <authorList>
            <person name="Nowell W R."/>
        </authorList>
    </citation>
    <scope>NUCLEOTIDE SEQUENCE</scope>
</reference>
<sequence length="301" mass="35066">MDTLKTYFLNLNFFQSSNPINQPEEHERRSNIIATRVYIIIYGITFSTLILSLWLNPKISQVIFQYPTQNQFQTLPVDTQCPCSRISLSYGQFVSIQTRFHQVCSSDFVSNRWIKAIFYDSDPTYFHQADFRAIGSAQFRALSSLCDLTKTSIRQSLASFNMKSIISPYVLSQSAIQLEVQISIEQFRLTTSDTFVKQLDFVQKMIIGNQLLSADMVSQRWINYYNNFKLYFFTSDLEFRANAGRQFHILATLCEQAQQTVNSARQVFLQKQFVSHQIISQELFRSQINESIEEWKSNTLN</sequence>
<comment type="caution">
    <text evidence="2">The sequence shown here is derived from an EMBL/GenBank/DDBJ whole genome shotgun (WGS) entry which is preliminary data.</text>
</comment>